<organism evidence="2 3">
    <name type="scientific">Thalassiosira oceanica</name>
    <name type="common">Marine diatom</name>
    <dbReference type="NCBI Taxonomy" id="159749"/>
    <lineage>
        <taxon>Eukaryota</taxon>
        <taxon>Sar</taxon>
        <taxon>Stramenopiles</taxon>
        <taxon>Ochrophyta</taxon>
        <taxon>Bacillariophyta</taxon>
        <taxon>Coscinodiscophyceae</taxon>
        <taxon>Thalassiosirophycidae</taxon>
        <taxon>Thalassiosirales</taxon>
        <taxon>Thalassiosiraceae</taxon>
        <taxon>Thalassiosira</taxon>
    </lineage>
</organism>
<name>K0SR26_THAOC</name>
<feature type="compositionally biased region" description="Low complexity" evidence="1">
    <location>
        <begin position="298"/>
        <end position="308"/>
    </location>
</feature>
<sequence length="468" mass="50090">MRVRKTRPEEAVEPSAKQKAERAKMGKDAELSAPRSKFSYRRSPCFVFVAQTRFRTFIIVPVSARKSKHGAKLAAKNFGQKAVAELSAPENDNAAPAVAPVDRRIPRPRWGEPLLFLPVPATVHRQGPPVPRPAVGVPDKEAAGAAVPPQGRGGQVVGPPRGLVRGRRESPPRAEVAVLREEQGTARQPVEPAPPRRGTMRSRRGFATEEEEEGQEDQARATRAGQGRRVPPRPEAGPPPPRRPRRRRKIREEDGPGPADLSGETFVHDGPNFFAPAARRVAPPRVSRPSSPDDRAAEPAPAEPASGGAHSTVLAWSCLLALAGSLSLLAGNGARIVVTYCSDDEGEEDDEDDEECTSAWEGDLCDVPDLDGAHSLDEFIDEDCLGELDVGPATSTSDMLALGALGMLLGAKAPRAVRGAGRRPSESGGLAVWGAGDDSSLPPSRDRTTRSRAFHRCTRLATRPACLP</sequence>
<comment type="caution">
    <text evidence="2">The sequence shown here is derived from an EMBL/GenBank/DDBJ whole genome shotgun (WGS) entry which is preliminary data.</text>
</comment>
<feature type="region of interest" description="Disordered" evidence="1">
    <location>
        <begin position="419"/>
        <end position="449"/>
    </location>
</feature>
<reference evidence="2 3" key="1">
    <citation type="journal article" date="2012" name="Genome Biol.">
        <title>Genome and low-iron response of an oceanic diatom adapted to chronic iron limitation.</title>
        <authorList>
            <person name="Lommer M."/>
            <person name="Specht M."/>
            <person name="Roy A.S."/>
            <person name="Kraemer L."/>
            <person name="Andreson R."/>
            <person name="Gutowska M.A."/>
            <person name="Wolf J."/>
            <person name="Bergner S.V."/>
            <person name="Schilhabel M.B."/>
            <person name="Klostermeier U.C."/>
            <person name="Beiko R.G."/>
            <person name="Rosenstiel P."/>
            <person name="Hippler M."/>
            <person name="Laroche J."/>
        </authorList>
    </citation>
    <scope>NUCLEOTIDE SEQUENCE [LARGE SCALE GENOMIC DNA]</scope>
    <source>
        <strain evidence="2 3">CCMP1005</strain>
    </source>
</reference>
<feature type="compositionally biased region" description="Basic and acidic residues" evidence="1">
    <location>
        <begin position="166"/>
        <end position="184"/>
    </location>
</feature>
<feature type="region of interest" description="Disordered" evidence="1">
    <location>
        <begin position="1"/>
        <end position="34"/>
    </location>
</feature>
<feature type="compositionally biased region" description="Basic and acidic residues" evidence="1">
    <location>
        <begin position="1"/>
        <end position="30"/>
    </location>
</feature>
<accession>K0SR26</accession>
<protein>
    <submittedName>
        <fullName evidence="2">Uncharacterized protein</fullName>
    </submittedName>
</protein>
<evidence type="ECO:0000256" key="1">
    <source>
        <dbReference type="SAM" id="MobiDB-lite"/>
    </source>
</evidence>
<gene>
    <name evidence="2" type="ORF">THAOC_18832</name>
</gene>
<dbReference type="AlphaFoldDB" id="K0SR26"/>
<dbReference type="EMBL" id="AGNL01020710">
    <property type="protein sequence ID" value="EJK60762.1"/>
    <property type="molecule type" value="Genomic_DNA"/>
</dbReference>
<dbReference type="Proteomes" id="UP000266841">
    <property type="component" value="Unassembled WGS sequence"/>
</dbReference>
<feature type="compositionally biased region" description="Low complexity" evidence="1">
    <location>
        <begin position="275"/>
        <end position="290"/>
    </location>
</feature>
<feature type="region of interest" description="Disordered" evidence="1">
    <location>
        <begin position="125"/>
        <end position="308"/>
    </location>
</feature>
<proteinExistence type="predicted"/>
<evidence type="ECO:0000313" key="3">
    <source>
        <dbReference type="Proteomes" id="UP000266841"/>
    </source>
</evidence>
<keyword evidence="3" id="KW-1185">Reference proteome</keyword>
<evidence type="ECO:0000313" key="2">
    <source>
        <dbReference type="EMBL" id="EJK60762.1"/>
    </source>
</evidence>